<dbReference type="Pfam" id="PF09293">
    <property type="entry name" value="RNaseH_C"/>
    <property type="match status" value="1"/>
</dbReference>
<keyword evidence="3" id="KW-0540">Nuclease</keyword>
<keyword evidence="3" id="KW-0378">Hydrolase</keyword>
<dbReference type="GO" id="GO:0033567">
    <property type="term" value="P:DNA replication, Okazaki fragment processing"/>
    <property type="evidence" value="ECO:0007669"/>
    <property type="project" value="InterPro"/>
</dbReference>
<dbReference type="Gene3D" id="1.10.150.20">
    <property type="entry name" value="5' to 3' exonuclease, C-terminal subdomain"/>
    <property type="match status" value="1"/>
</dbReference>
<proteinExistence type="predicted"/>
<dbReference type="CDD" id="cd09860">
    <property type="entry name" value="PIN_T4-like"/>
    <property type="match status" value="1"/>
</dbReference>
<dbReference type="InterPro" id="IPR038969">
    <property type="entry name" value="FEN"/>
</dbReference>
<dbReference type="GO" id="GO:0017108">
    <property type="term" value="F:5'-flap endonuclease activity"/>
    <property type="evidence" value="ECO:0007669"/>
    <property type="project" value="InterPro"/>
</dbReference>
<evidence type="ECO:0000313" key="3">
    <source>
        <dbReference type="EMBL" id="QHJ74184.1"/>
    </source>
</evidence>
<dbReference type="InterPro" id="IPR020046">
    <property type="entry name" value="5-3_exonucl_a-hlix_arch_N"/>
</dbReference>
<feature type="domain" description="5'-3' exonuclease alpha-helical arch N-terminal" evidence="1">
    <location>
        <begin position="53"/>
        <end position="176"/>
    </location>
</feature>
<evidence type="ECO:0000259" key="1">
    <source>
        <dbReference type="Pfam" id="PF02739"/>
    </source>
</evidence>
<reference evidence="3 4" key="1">
    <citation type="submission" date="2019-12" db="EMBL/GenBank/DDBJ databases">
        <authorList>
            <person name="Harris M."/>
            <person name="Ho T.C."/>
            <person name="Fruchtman H."/>
            <person name="Garin M."/>
            <person name="Kubatin V."/>
            <person name="Lu T."/>
            <person name="Xue L."/>
            <person name="Marr M.T."/>
        </authorList>
    </citation>
    <scope>NUCLEOTIDE SEQUENCE [LARGE SCALE GENOMIC DNA]</scope>
</reference>
<keyword evidence="3" id="KW-0255">Endonuclease</keyword>
<sequence>MSLEGFFKRKTKSFDGLPAGVNLVDFSQIVLSTIMATYKPTDLLTVDLIRHIVLNTLRSNVLKNKIKYPRIILCIDNGKGGYWRKKEAWYYKFKRSEQRDESGWDFETIFDAMAQIKDEIKQNMPYYVMDIEGVEADDHIGVLTNYYVSKNVPVLITSSDGDFTQLHTSKLVSQWSPIQKKWVKPKHGSPEMDIMYKCIKGDKKDGIAPLKAPSDHYTHGDGRRAPSVRKEELRTLMTSTPEELKKLLTDEQYARYEENRKLLDFAFIPEHISDSIIEQFETQKPAPRSKIMMYFASKKLDKLIESMSEF</sequence>
<name>A0A6B9SWI8_9CAUD</name>
<dbReference type="SUPFAM" id="SSF47807">
    <property type="entry name" value="5' to 3' exonuclease, C-terminal subdomain"/>
    <property type="match status" value="1"/>
</dbReference>
<dbReference type="InterPro" id="IPR029060">
    <property type="entry name" value="PIN-like_dom_sf"/>
</dbReference>
<evidence type="ECO:0000313" key="4">
    <source>
        <dbReference type="Proteomes" id="UP000464957"/>
    </source>
</evidence>
<dbReference type="Gene3D" id="3.40.50.1010">
    <property type="entry name" value="5'-nuclease"/>
    <property type="match status" value="1"/>
</dbReference>
<evidence type="ECO:0000259" key="2">
    <source>
        <dbReference type="Pfam" id="PF09293"/>
    </source>
</evidence>
<protein>
    <submittedName>
        <fullName evidence="3">Flap endonuclease</fullName>
        <ecNumber evidence="3">3.1.-.-</ecNumber>
    </submittedName>
</protein>
<dbReference type="EMBL" id="MN794232">
    <property type="protein sequence ID" value="QHJ74184.1"/>
    <property type="molecule type" value="Genomic_DNA"/>
</dbReference>
<dbReference type="GO" id="GO:0003677">
    <property type="term" value="F:DNA binding"/>
    <property type="evidence" value="ECO:0007669"/>
    <property type="project" value="InterPro"/>
</dbReference>
<dbReference type="PANTHER" id="PTHR42646">
    <property type="entry name" value="FLAP ENDONUCLEASE XNI"/>
    <property type="match status" value="1"/>
</dbReference>
<dbReference type="SUPFAM" id="SSF88723">
    <property type="entry name" value="PIN domain-like"/>
    <property type="match status" value="1"/>
</dbReference>
<gene>
    <name evidence="3" type="primary">xni</name>
    <name evidence="3" type="ORF">VH12019_00265</name>
</gene>
<dbReference type="EC" id="3.1.-.-" evidence="3"/>
<dbReference type="Pfam" id="PF02739">
    <property type="entry name" value="5_3_exonuc_N"/>
    <property type="match status" value="1"/>
</dbReference>
<feature type="domain" description="T4 RNase H C-terminal" evidence="2">
    <location>
        <begin position="188"/>
        <end position="310"/>
    </location>
</feature>
<dbReference type="PANTHER" id="PTHR42646:SF2">
    <property type="entry name" value="5'-3' EXONUCLEASE FAMILY PROTEIN"/>
    <property type="match status" value="1"/>
</dbReference>
<dbReference type="InterPro" id="IPR036279">
    <property type="entry name" value="5-3_exonuclease_C_sf"/>
</dbReference>
<dbReference type="InterPro" id="IPR036276">
    <property type="entry name" value="T4_RNaseH_C"/>
</dbReference>
<accession>A0A6B9SWI8</accession>
<dbReference type="Proteomes" id="UP000464957">
    <property type="component" value="Segment"/>
</dbReference>
<organism evidence="3 4">
    <name type="scientific">Vibrio phage VH1_2019</name>
    <dbReference type="NCBI Taxonomy" id="2686307"/>
    <lineage>
        <taxon>Viruses</taxon>
        <taxon>Duplodnaviria</taxon>
        <taxon>Heunggongvirae</taxon>
        <taxon>Uroviricota</taxon>
        <taxon>Caudoviricetes</taxon>
        <taxon>Pantevenvirales</taxon>
        <taxon>Straboviridae</taxon>
        <taxon>Schizotequatrovirus</taxon>
        <taxon>Schizotequatrovirus KVP40</taxon>
    </lineage>
</organism>